<dbReference type="EMBL" id="BJYU01000308">
    <property type="protein sequence ID" value="GEO19062.1"/>
    <property type="molecule type" value="Genomic_DNA"/>
</dbReference>
<evidence type="ECO:0000259" key="2">
    <source>
        <dbReference type="Pfam" id="PF01321"/>
    </source>
</evidence>
<dbReference type="InterPro" id="IPR029149">
    <property type="entry name" value="Creatin/AminoP/Spt16_N"/>
</dbReference>
<dbReference type="GO" id="GO:0004177">
    <property type="term" value="F:aminopeptidase activity"/>
    <property type="evidence" value="ECO:0007669"/>
    <property type="project" value="UniProtKB-ARBA"/>
</dbReference>
<name>A0A512C4D1_9HYPH</name>
<keyword evidence="4" id="KW-1185">Reference proteome</keyword>
<dbReference type="InterPro" id="IPR050659">
    <property type="entry name" value="Peptidase_M24B"/>
</dbReference>
<reference evidence="3 4" key="1">
    <citation type="submission" date="2019-07" db="EMBL/GenBank/DDBJ databases">
        <title>Whole genome shotgun sequence of Microvirga aerophila NBRC 106136.</title>
        <authorList>
            <person name="Hosoyama A."/>
            <person name="Uohara A."/>
            <person name="Ohji S."/>
            <person name="Ichikawa N."/>
        </authorList>
    </citation>
    <scope>NUCLEOTIDE SEQUENCE [LARGE SCALE GENOMIC DNA]</scope>
    <source>
        <strain evidence="3 4">NBRC 106136</strain>
    </source>
</reference>
<dbReference type="Pfam" id="PF00557">
    <property type="entry name" value="Peptidase_M24"/>
    <property type="match status" value="1"/>
</dbReference>
<evidence type="ECO:0000313" key="4">
    <source>
        <dbReference type="Proteomes" id="UP000321085"/>
    </source>
</evidence>
<protein>
    <submittedName>
        <fullName evidence="3">Peptidase M24</fullName>
    </submittedName>
</protein>
<dbReference type="GO" id="GO:0008235">
    <property type="term" value="F:metalloexopeptidase activity"/>
    <property type="evidence" value="ECO:0007669"/>
    <property type="project" value="UniProtKB-ARBA"/>
</dbReference>
<organism evidence="3 4">
    <name type="scientific">Microvirga aerophila</name>
    <dbReference type="NCBI Taxonomy" id="670291"/>
    <lineage>
        <taxon>Bacteria</taxon>
        <taxon>Pseudomonadati</taxon>
        <taxon>Pseudomonadota</taxon>
        <taxon>Alphaproteobacteria</taxon>
        <taxon>Hyphomicrobiales</taxon>
        <taxon>Methylobacteriaceae</taxon>
        <taxon>Microvirga</taxon>
    </lineage>
</organism>
<gene>
    <name evidence="3" type="ORF">MAE02_67580</name>
</gene>
<dbReference type="RefSeq" id="WP_114189130.1">
    <property type="nucleotide sequence ID" value="NZ_BJYU01000308.1"/>
</dbReference>
<dbReference type="PRINTS" id="PR00599">
    <property type="entry name" value="MAPEPTIDASE"/>
</dbReference>
<dbReference type="Pfam" id="PF01321">
    <property type="entry name" value="Creatinase_N"/>
    <property type="match status" value="1"/>
</dbReference>
<dbReference type="OrthoDB" id="9806388at2"/>
<dbReference type="SUPFAM" id="SSF55920">
    <property type="entry name" value="Creatinase/aminopeptidase"/>
    <property type="match status" value="1"/>
</dbReference>
<dbReference type="Gene3D" id="3.90.230.10">
    <property type="entry name" value="Creatinase/methionine aminopeptidase superfamily"/>
    <property type="match status" value="1"/>
</dbReference>
<dbReference type="Proteomes" id="UP000321085">
    <property type="component" value="Unassembled WGS sequence"/>
</dbReference>
<evidence type="ECO:0000313" key="3">
    <source>
        <dbReference type="EMBL" id="GEO19062.1"/>
    </source>
</evidence>
<comment type="caution">
    <text evidence="3">The sequence shown here is derived from an EMBL/GenBank/DDBJ whole genome shotgun (WGS) entry which is preliminary data.</text>
</comment>
<dbReference type="Gene3D" id="3.40.350.10">
    <property type="entry name" value="Creatinase/prolidase N-terminal domain"/>
    <property type="match status" value="1"/>
</dbReference>
<dbReference type="InterPro" id="IPR000587">
    <property type="entry name" value="Creatinase_N"/>
</dbReference>
<accession>A0A512C4D1</accession>
<proteinExistence type="predicted"/>
<dbReference type="PANTHER" id="PTHR46112:SF2">
    <property type="entry name" value="XAA-PRO AMINOPEPTIDASE P-RELATED"/>
    <property type="match status" value="1"/>
</dbReference>
<dbReference type="InterPro" id="IPR001714">
    <property type="entry name" value="Pept_M24_MAP"/>
</dbReference>
<dbReference type="SUPFAM" id="SSF53092">
    <property type="entry name" value="Creatinase/prolidase N-terminal domain"/>
    <property type="match status" value="1"/>
</dbReference>
<feature type="domain" description="Peptidase M24" evidence="1">
    <location>
        <begin position="181"/>
        <end position="382"/>
    </location>
</feature>
<sequence>MTNTHTKLTNLAGPEVPSFTQQEFERRVERARELMTLHRLDGLVLTSEANIEYLAGFVTQFAWTTPSRPWYFVVPRIGDAAAVIPEIGITNWLETSWCRNIQTWPSPRPDDEGLTLLTPLLLGIPGQFGRIGFEIGPESRMGMPVRDFLTVRDALSPRQIDDCTLLMAELRAVKSTAGTDHIRHICRIAGETFAHVPDFVKVGDSERDICRKFAADLLLRGADKVPYTSIGTGQGGYSSIIMGPTDRGVAAGDVLIIDTGAKYGGYFCDFDRNFSFGTPSDEVVRIHDVLWLATEAGIAAARPGNTAADVFLAQARVLEEAGIPVGNVGRFGHGLGKLITEYPSNAPGDTTVLKPGMVLTIEPSAMYGDYIMAHEEDILITEGDPELLTPRASREITRIG</sequence>
<dbReference type="InterPro" id="IPR036005">
    <property type="entry name" value="Creatinase/aminopeptidase-like"/>
</dbReference>
<feature type="domain" description="Creatinase N-terminal" evidence="2">
    <location>
        <begin position="27"/>
        <end position="173"/>
    </location>
</feature>
<dbReference type="InterPro" id="IPR000994">
    <property type="entry name" value="Pept_M24"/>
</dbReference>
<dbReference type="PANTHER" id="PTHR46112">
    <property type="entry name" value="AMINOPEPTIDASE"/>
    <property type="match status" value="1"/>
</dbReference>
<evidence type="ECO:0000259" key="1">
    <source>
        <dbReference type="Pfam" id="PF00557"/>
    </source>
</evidence>
<dbReference type="AlphaFoldDB" id="A0A512C4D1"/>